<evidence type="ECO:0000259" key="3">
    <source>
        <dbReference type="Pfam" id="PF00487"/>
    </source>
</evidence>
<dbReference type="STRING" id="488533.SAMN04487960_107136"/>
<dbReference type="Pfam" id="PF00487">
    <property type="entry name" value="FA_desaturase"/>
    <property type="match status" value="1"/>
</dbReference>
<keyword evidence="2" id="KW-0472">Membrane</keyword>
<keyword evidence="2" id="KW-0812">Transmembrane</keyword>
<dbReference type="GO" id="GO:0016717">
    <property type="term" value="F:oxidoreductase activity, acting on paired donors, with oxidation of a pair of donors resulting in the reduction of molecular oxygen to two molecules of water"/>
    <property type="evidence" value="ECO:0007669"/>
    <property type="project" value="TreeGrafter"/>
</dbReference>
<keyword evidence="5" id="KW-1185">Reference proteome</keyword>
<dbReference type="CDD" id="cd03506">
    <property type="entry name" value="Delta6-FADS-like"/>
    <property type="match status" value="1"/>
</dbReference>
<gene>
    <name evidence="4" type="ORF">SAMN04487960_107136</name>
</gene>
<feature type="compositionally biased region" description="Polar residues" evidence="1">
    <location>
        <begin position="1"/>
        <end position="11"/>
    </location>
</feature>
<evidence type="ECO:0000256" key="1">
    <source>
        <dbReference type="SAM" id="MobiDB-lite"/>
    </source>
</evidence>
<sequence length="364" mass="41810">MNAAVQPQTLKNGGFGQTDERELRDQMRKELPADTFKPQTWRVIWFLPLQLVIWGGIATILMAGLPWYANLLLGLVVGHTIGSQALLAHEVLHGALGMSKGWQNFFGWLGFGPLIVPPEFWRRWHNVVHHGNTNIGDIDPDSFGTLRRYKTDPKQKKFTKLAPGSRTWYSYLFLTYSFTMHAQLVLQVQARRRKQFKGFDRKKAIRQSYVCVALWAALAIVSGPLALFTVLIPFMVANALGQGYILTNHFLRPQTVSNNPLDNSMSLRSNPVLDRLHYRFSHHVEHHFFPKMSSNKAPRVRQWLEENHGERYMAMPHSTAIKYLYTTPRVYKSATELVDPIHPERTFDLLPLQSQYAASNYQKA</sequence>
<dbReference type="InterPro" id="IPR012171">
    <property type="entry name" value="Fatty_acid_desaturase"/>
</dbReference>
<dbReference type="GO" id="GO:0016020">
    <property type="term" value="C:membrane"/>
    <property type="evidence" value="ECO:0007669"/>
    <property type="project" value="TreeGrafter"/>
</dbReference>
<dbReference type="GO" id="GO:0008610">
    <property type="term" value="P:lipid biosynthetic process"/>
    <property type="evidence" value="ECO:0007669"/>
    <property type="project" value="UniProtKB-ARBA"/>
</dbReference>
<dbReference type="PANTHER" id="PTHR19353">
    <property type="entry name" value="FATTY ACID DESATURASE 2"/>
    <property type="match status" value="1"/>
</dbReference>
<dbReference type="AlphaFoldDB" id="A0A1H2ZZA2"/>
<proteinExistence type="predicted"/>
<evidence type="ECO:0000313" key="5">
    <source>
        <dbReference type="Proteomes" id="UP000199675"/>
    </source>
</evidence>
<dbReference type="Proteomes" id="UP000199675">
    <property type="component" value="Unassembled WGS sequence"/>
</dbReference>
<feature type="transmembrane region" description="Helical" evidence="2">
    <location>
        <begin position="168"/>
        <end position="188"/>
    </location>
</feature>
<keyword evidence="2" id="KW-1133">Transmembrane helix</keyword>
<organism evidence="4 5">
    <name type="scientific">Marinobacter mobilis</name>
    <dbReference type="NCBI Taxonomy" id="488533"/>
    <lineage>
        <taxon>Bacteria</taxon>
        <taxon>Pseudomonadati</taxon>
        <taxon>Pseudomonadota</taxon>
        <taxon>Gammaproteobacteria</taxon>
        <taxon>Pseudomonadales</taxon>
        <taxon>Marinobacteraceae</taxon>
        <taxon>Marinobacter</taxon>
    </lineage>
</organism>
<feature type="transmembrane region" description="Helical" evidence="2">
    <location>
        <begin position="209"/>
        <end position="236"/>
    </location>
</feature>
<reference evidence="4 5" key="1">
    <citation type="submission" date="2016-10" db="EMBL/GenBank/DDBJ databases">
        <authorList>
            <person name="de Groot N.N."/>
        </authorList>
    </citation>
    <scope>NUCLEOTIDE SEQUENCE [LARGE SCALE GENOMIC DNA]</scope>
    <source>
        <strain evidence="4 5">CGMCC 1.7059</strain>
    </source>
</reference>
<name>A0A1H2ZZA2_9GAMM</name>
<feature type="region of interest" description="Disordered" evidence="1">
    <location>
        <begin position="1"/>
        <end position="22"/>
    </location>
</feature>
<evidence type="ECO:0000313" key="4">
    <source>
        <dbReference type="EMBL" id="SDX22777.1"/>
    </source>
</evidence>
<evidence type="ECO:0000256" key="2">
    <source>
        <dbReference type="SAM" id="Phobius"/>
    </source>
</evidence>
<accession>A0A1H2ZZA2</accession>
<feature type="domain" description="Fatty acid desaturase" evidence="3">
    <location>
        <begin position="67"/>
        <end position="317"/>
    </location>
</feature>
<dbReference type="EMBL" id="FNNE01000007">
    <property type="protein sequence ID" value="SDX22777.1"/>
    <property type="molecule type" value="Genomic_DNA"/>
</dbReference>
<dbReference type="InterPro" id="IPR005804">
    <property type="entry name" value="FA_desaturase_dom"/>
</dbReference>
<dbReference type="RefSeq" id="WP_091814884.1">
    <property type="nucleotide sequence ID" value="NZ_JBHIWV010000003.1"/>
</dbReference>
<protein>
    <submittedName>
        <fullName evidence="4">Fatty acid desaturase</fullName>
    </submittedName>
</protein>
<dbReference type="OrthoDB" id="104711at2"/>
<feature type="transmembrane region" description="Helical" evidence="2">
    <location>
        <begin position="43"/>
        <end position="69"/>
    </location>
</feature>
<dbReference type="PANTHER" id="PTHR19353:SF19">
    <property type="entry name" value="DELTA(5) FATTY ACID DESATURASE C-RELATED"/>
    <property type="match status" value="1"/>
</dbReference>